<name>A0ACB7SEE5_HYAAI</name>
<proteinExistence type="predicted"/>
<evidence type="ECO:0000313" key="2">
    <source>
        <dbReference type="Proteomes" id="UP000821845"/>
    </source>
</evidence>
<evidence type="ECO:0000313" key="1">
    <source>
        <dbReference type="EMBL" id="KAH6932930.1"/>
    </source>
</evidence>
<gene>
    <name evidence="1" type="ORF">HPB50_010696</name>
</gene>
<accession>A0ACB7SEE5</accession>
<keyword evidence="2" id="KW-1185">Reference proteome</keyword>
<sequence length="183" mass="19960">MVRAWERDRFWRRKGGGEVMRQSVAVNGDNDDSHPVEYADGNLIDKGEAGWEALRNMHSSGRGEGRSGGLFRRTEHPRTCLLLRSGRGTRALASQSGPHPCRVLLPRNHRTVASSPARARSRSTSDLFGCAGVYNARGSLPRAHATGATDAINDTCKSKPALHMAHLLLFRLAERSPGVALDP</sequence>
<reference evidence="1" key="1">
    <citation type="submission" date="2020-05" db="EMBL/GenBank/DDBJ databases">
        <title>Large-scale comparative analyses of tick genomes elucidate their genetic diversity and vector capacities.</title>
        <authorList>
            <person name="Jia N."/>
            <person name="Wang J."/>
            <person name="Shi W."/>
            <person name="Du L."/>
            <person name="Sun Y."/>
            <person name="Zhan W."/>
            <person name="Jiang J."/>
            <person name="Wang Q."/>
            <person name="Zhang B."/>
            <person name="Ji P."/>
            <person name="Sakyi L.B."/>
            <person name="Cui X."/>
            <person name="Yuan T."/>
            <person name="Jiang B."/>
            <person name="Yang W."/>
            <person name="Lam T.T.-Y."/>
            <person name="Chang Q."/>
            <person name="Ding S."/>
            <person name="Wang X."/>
            <person name="Zhu J."/>
            <person name="Ruan X."/>
            <person name="Zhao L."/>
            <person name="Wei J."/>
            <person name="Que T."/>
            <person name="Du C."/>
            <person name="Cheng J."/>
            <person name="Dai P."/>
            <person name="Han X."/>
            <person name="Huang E."/>
            <person name="Gao Y."/>
            <person name="Liu J."/>
            <person name="Shao H."/>
            <person name="Ye R."/>
            <person name="Li L."/>
            <person name="Wei W."/>
            <person name="Wang X."/>
            <person name="Wang C."/>
            <person name="Yang T."/>
            <person name="Huo Q."/>
            <person name="Li W."/>
            <person name="Guo W."/>
            <person name="Chen H."/>
            <person name="Zhou L."/>
            <person name="Ni X."/>
            <person name="Tian J."/>
            <person name="Zhou Y."/>
            <person name="Sheng Y."/>
            <person name="Liu T."/>
            <person name="Pan Y."/>
            <person name="Xia L."/>
            <person name="Li J."/>
            <person name="Zhao F."/>
            <person name="Cao W."/>
        </authorList>
    </citation>
    <scope>NUCLEOTIDE SEQUENCE</scope>
    <source>
        <strain evidence="1">Hyas-2018</strain>
    </source>
</reference>
<dbReference type="Proteomes" id="UP000821845">
    <property type="component" value="Chromosome 4"/>
</dbReference>
<protein>
    <submittedName>
        <fullName evidence="1">Uncharacterized protein</fullName>
    </submittedName>
</protein>
<comment type="caution">
    <text evidence="1">The sequence shown here is derived from an EMBL/GenBank/DDBJ whole genome shotgun (WGS) entry which is preliminary data.</text>
</comment>
<dbReference type="EMBL" id="CM023484">
    <property type="protein sequence ID" value="KAH6932930.1"/>
    <property type="molecule type" value="Genomic_DNA"/>
</dbReference>
<organism evidence="1 2">
    <name type="scientific">Hyalomma asiaticum</name>
    <name type="common">Tick</name>
    <dbReference type="NCBI Taxonomy" id="266040"/>
    <lineage>
        <taxon>Eukaryota</taxon>
        <taxon>Metazoa</taxon>
        <taxon>Ecdysozoa</taxon>
        <taxon>Arthropoda</taxon>
        <taxon>Chelicerata</taxon>
        <taxon>Arachnida</taxon>
        <taxon>Acari</taxon>
        <taxon>Parasitiformes</taxon>
        <taxon>Ixodida</taxon>
        <taxon>Ixodoidea</taxon>
        <taxon>Ixodidae</taxon>
        <taxon>Hyalomminae</taxon>
        <taxon>Hyalomma</taxon>
    </lineage>
</organism>